<dbReference type="PROSITE" id="PS50042">
    <property type="entry name" value="CNMP_BINDING_3"/>
    <property type="match status" value="1"/>
</dbReference>
<reference evidence="2 3" key="1">
    <citation type="submission" date="2013-09" db="EMBL/GenBank/DDBJ databases">
        <title>Whole genome shotgun sequence of Vibrio proteolyticus NBRC 13287.</title>
        <authorList>
            <person name="Isaki S."/>
            <person name="Hosoyama A."/>
            <person name="Numata M."/>
            <person name="Hashimoto M."/>
            <person name="Hosoyama Y."/>
            <person name="Tsuchikane K."/>
            <person name="Noguchi M."/>
            <person name="Hirakata S."/>
            <person name="Ichikawa N."/>
            <person name="Ohji S."/>
            <person name="Yamazoe A."/>
            <person name="Fujita N."/>
        </authorList>
    </citation>
    <scope>NUCLEOTIDE SEQUENCE [LARGE SCALE GENOMIC DNA]</scope>
    <source>
        <strain evidence="2 3">NBRC 13287</strain>
    </source>
</reference>
<dbReference type="SUPFAM" id="SSF54631">
    <property type="entry name" value="CBS-domain pair"/>
    <property type="match status" value="1"/>
</dbReference>
<dbReference type="CDD" id="cd00038">
    <property type="entry name" value="CAP_ED"/>
    <property type="match status" value="1"/>
</dbReference>
<dbReference type="GO" id="GO:0016020">
    <property type="term" value="C:membrane"/>
    <property type="evidence" value="ECO:0007669"/>
    <property type="project" value="InterPro"/>
</dbReference>
<dbReference type="PANTHER" id="PTHR43773">
    <property type="entry name" value="MAGNESIUM TRANSPORTER MGTE"/>
    <property type="match status" value="1"/>
</dbReference>
<dbReference type="AlphaFoldDB" id="U3BHX7"/>
<evidence type="ECO:0000259" key="1">
    <source>
        <dbReference type="PROSITE" id="PS50042"/>
    </source>
</evidence>
<dbReference type="InterPro" id="IPR005105">
    <property type="entry name" value="GlnD_Uridyltrans_N"/>
</dbReference>
<dbReference type="InterPro" id="IPR014710">
    <property type="entry name" value="RmlC-like_jellyroll"/>
</dbReference>
<protein>
    <recommendedName>
        <fullName evidence="1">Cyclic nucleotide-binding domain-containing protein</fullName>
    </recommendedName>
</protein>
<dbReference type="CDD" id="cd04589">
    <property type="entry name" value="CBS_pair_CAP-ED_NT_Pol-beta-like_DUF294_assoc"/>
    <property type="match status" value="1"/>
</dbReference>
<dbReference type="Pfam" id="PF03445">
    <property type="entry name" value="DUF294"/>
    <property type="match status" value="1"/>
</dbReference>
<gene>
    <name evidence="2" type="ORF">VPR01S_26_00220</name>
</gene>
<organism evidence="2 3">
    <name type="scientific">Vibrio proteolyticus NBRC 13287</name>
    <dbReference type="NCBI Taxonomy" id="1219065"/>
    <lineage>
        <taxon>Bacteria</taxon>
        <taxon>Pseudomonadati</taxon>
        <taxon>Pseudomonadota</taxon>
        <taxon>Gammaproteobacteria</taxon>
        <taxon>Vibrionales</taxon>
        <taxon>Vibrionaceae</taxon>
        <taxon>Vibrio</taxon>
    </lineage>
</organism>
<name>U3BHX7_VIBPR</name>
<dbReference type="eggNOG" id="COG2905">
    <property type="taxonomic scope" value="Bacteria"/>
</dbReference>
<dbReference type="EMBL" id="BATJ01000026">
    <property type="protein sequence ID" value="GAD69259.1"/>
    <property type="molecule type" value="Genomic_DNA"/>
</dbReference>
<dbReference type="InterPro" id="IPR000595">
    <property type="entry name" value="cNMP-bd_dom"/>
</dbReference>
<dbReference type="SMART" id="SM00100">
    <property type="entry name" value="cNMP"/>
    <property type="match status" value="1"/>
</dbReference>
<dbReference type="GO" id="GO:0015095">
    <property type="term" value="F:magnesium ion transmembrane transporter activity"/>
    <property type="evidence" value="ECO:0007669"/>
    <property type="project" value="InterPro"/>
</dbReference>
<dbReference type="Pfam" id="PF10335">
    <property type="entry name" value="DUF294_C"/>
    <property type="match status" value="1"/>
</dbReference>
<dbReference type="SUPFAM" id="SSF51206">
    <property type="entry name" value="cAMP-binding domain-like"/>
    <property type="match status" value="1"/>
</dbReference>
<dbReference type="Gene3D" id="3.10.580.10">
    <property type="entry name" value="CBS-domain"/>
    <property type="match status" value="1"/>
</dbReference>
<dbReference type="Proteomes" id="UP000016570">
    <property type="component" value="Unassembled WGS sequence"/>
</dbReference>
<dbReference type="Pfam" id="PF00027">
    <property type="entry name" value="cNMP_binding"/>
    <property type="match status" value="1"/>
</dbReference>
<dbReference type="CDD" id="cd05401">
    <property type="entry name" value="NT_GlnE_GlnD_like"/>
    <property type="match status" value="1"/>
</dbReference>
<dbReference type="InterPro" id="IPR018821">
    <property type="entry name" value="DUF294_put_nucleoTrafse_sb-bd"/>
</dbReference>
<sequence length="622" mass="70558">MSHLNESFISVASMPDKFNMQSPPFDRLSASQQQTLRSSLDVAYFRARESLLKADRASDYLYILIKGVVEERSADGNEIFAHYANDDLFDVRAMFDEQARHQYVALEDTLAYLLPKAVFLELYHSNGQFAAYFDNNLARRQELIEAAQQQQNLAEFILTKVDASIYHPPMILEPDQALNQVTQQLKARGADAALVRLNDSDIRLLDQPGAHHPYAIVTRTNLLHAVMLDGHTQDTPVGRIATFPVFHVEKGDFLFNALITMTRNRMKRLMVTDGQDAVGMLDMTQILSAFSTHSHVLTLSIARASSVEELALASNRQRQLVESLLKNGIRTRFIMELISAVNEQIIEKAFELVVPPALHDHCCMLVLGSEGRGEQILKTDQDNALIIKDGLQWHQCQAVMETLTHTLVQLGYPLCPGKVMVNNPKWVKSQSEWQATLSTWIERAQPESVMDLAIIADAHAVAGNRQLLEPVAAHLRERMKNRMLVLSEFTRPALQFSVPLSLFGNVKTDKDGLDIKRGGIFPVVHGIRALALEYALPEKNTFERIDALRRKRILEPETADNLSEALKLFFKLRLAQQLSTYSIDNHIDPNHLDRTERDLLRHSLHAVKKFKQFLGYHYQIRD</sequence>
<keyword evidence="3" id="KW-1185">Reference proteome</keyword>
<evidence type="ECO:0000313" key="3">
    <source>
        <dbReference type="Proteomes" id="UP000016570"/>
    </source>
</evidence>
<dbReference type="GO" id="GO:0008773">
    <property type="term" value="F:[protein-PII] uridylyltransferase activity"/>
    <property type="evidence" value="ECO:0007669"/>
    <property type="project" value="InterPro"/>
</dbReference>
<evidence type="ECO:0000313" key="2">
    <source>
        <dbReference type="EMBL" id="GAD69259.1"/>
    </source>
</evidence>
<proteinExistence type="predicted"/>
<feature type="domain" description="Cyclic nucleotide-binding" evidence="1">
    <location>
        <begin position="24"/>
        <end position="140"/>
    </location>
</feature>
<dbReference type="InterPro" id="IPR018490">
    <property type="entry name" value="cNMP-bd_dom_sf"/>
</dbReference>
<dbReference type="InterPro" id="IPR006669">
    <property type="entry name" value="MgtE_transporter"/>
</dbReference>
<dbReference type="PANTHER" id="PTHR43773:SF1">
    <property type="entry name" value="MAGNESIUM TRANSPORTER MGTE"/>
    <property type="match status" value="1"/>
</dbReference>
<accession>U3BHX7</accession>
<comment type="caution">
    <text evidence="2">The sequence shown here is derived from an EMBL/GenBank/DDBJ whole genome shotgun (WGS) entry which is preliminary data.</text>
</comment>
<dbReference type="InterPro" id="IPR046342">
    <property type="entry name" value="CBS_dom_sf"/>
</dbReference>
<dbReference type="STRING" id="1219065.VPR01S_26_00220"/>
<dbReference type="Gene3D" id="2.60.120.10">
    <property type="entry name" value="Jelly Rolls"/>
    <property type="match status" value="1"/>
</dbReference>